<dbReference type="AlphaFoldDB" id="A0A0F9DCM8"/>
<proteinExistence type="predicted"/>
<dbReference type="EMBL" id="LAZR01042338">
    <property type="protein sequence ID" value="KKL09758.1"/>
    <property type="molecule type" value="Genomic_DNA"/>
</dbReference>
<gene>
    <name evidence="1" type="ORF">LCGC14_2562660</name>
</gene>
<reference evidence="1" key="1">
    <citation type="journal article" date="2015" name="Nature">
        <title>Complex archaea that bridge the gap between prokaryotes and eukaryotes.</title>
        <authorList>
            <person name="Spang A."/>
            <person name="Saw J.H."/>
            <person name="Jorgensen S.L."/>
            <person name="Zaremba-Niedzwiedzka K."/>
            <person name="Martijn J."/>
            <person name="Lind A.E."/>
            <person name="van Eijk R."/>
            <person name="Schleper C."/>
            <person name="Guy L."/>
            <person name="Ettema T.J."/>
        </authorList>
    </citation>
    <scope>NUCLEOTIDE SEQUENCE</scope>
</reference>
<protein>
    <recommendedName>
        <fullName evidence="2">Homing endonuclease LAGLIDADG domain-containing protein</fullName>
    </recommendedName>
</protein>
<accession>A0A0F9DCM8</accession>
<evidence type="ECO:0000313" key="1">
    <source>
        <dbReference type="EMBL" id="KKL09758.1"/>
    </source>
</evidence>
<sequence length="137" mass="14835">MNETDLAWAAGFIDGEGCITITPRQKKQALCFGLALTVGNTVKEPLDRLVSLFGGHLYSQPPHGQGRREMWIWRVTGKAAQPVLKAIHEHLSVKQRQATIATVFPIGNRSPRSPLAAILQEECYKAMKSANGAGAAA</sequence>
<dbReference type="InterPro" id="IPR027434">
    <property type="entry name" value="Homing_endonucl"/>
</dbReference>
<organism evidence="1">
    <name type="scientific">marine sediment metagenome</name>
    <dbReference type="NCBI Taxonomy" id="412755"/>
    <lineage>
        <taxon>unclassified sequences</taxon>
        <taxon>metagenomes</taxon>
        <taxon>ecological metagenomes</taxon>
    </lineage>
</organism>
<dbReference type="SUPFAM" id="SSF55608">
    <property type="entry name" value="Homing endonucleases"/>
    <property type="match status" value="1"/>
</dbReference>
<evidence type="ECO:0008006" key="2">
    <source>
        <dbReference type="Google" id="ProtNLM"/>
    </source>
</evidence>
<name>A0A0F9DCM8_9ZZZZ</name>
<comment type="caution">
    <text evidence="1">The sequence shown here is derived from an EMBL/GenBank/DDBJ whole genome shotgun (WGS) entry which is preliminary data.</text>
</comment>
<dbReference type="Gene3D" id="3.10.28.10">
    <property type="entry name" value="Homing endonucleases"/>
    <property type="match status" value="1"/>
</dbReference>